<keyword evidence="2" id="KW-1185">Reference proteome</keyword>
<gene>
    <name evidence="1" type="ORF">MRB53_022837</name>
</gene>
<dbReference type="EMBL" id="CM056815">
    <property type="protein sequence ID" value="KAJ8629514.1"/>
    <property type="molecule type" value="Genomic_DNA"/>
</dbReference>
<sequence>MRFSLIVLQCGALVQQLSCYLLFLYSFEVVPLALGELILKFRGLNVSSNDLMFFWSHWICGKAFLTEIESRGTQYSIKQ</sequence>
<comment type="caution">
    <text evidence="1">The sequence shown here is derived from an EMBL/GenBank/DDBJ whole genome shotgun (WGS) entry which is preliminary data.</text>
</comment>
<evidence type="ECO:0000313" key="1">
    <source>
        <dbReference type="EMBL" id="KAJ8629514.1"/>
    </source>
</evidence>
<evidence type="ECO:0000313" key="2">
    <source>
        <dbReference type="Proteomes" id="UP001234297"/>
    </source>
</evidence>
<accession>A0ACC2L7R1</accession>
<organism evidence="1 2">
    <name type="scientific">Persea americana</name>
    <name type="common">Avocado</name>
    <dbReference type="NCBI Taxonomy" id="3435"/>
    <lineage>
        <taxon>Eukaryota</taxon>
        <taxon>Viridiplantae</taxon>
        <taxon>Streptophyta</taxon>
        <taxon>Embryophyta</taxon>
        <taxon>Tracheophyta</taxon>
        <taxon>Spermatophyta</taxon>
        <taxon>Magnoliopsida</taxon>
        <taxon>Magnoliidae</taxon>
        <taxon>Laurales</taxon>
        <taxon>Lauraceae</taxon>
        <taxon>Persea</taxon>
    </lineage>
</organism>
<reference evidence="1 2" key="1">
    <citation type="journal article" date="2022" name="Hortic Res">
        <title>A haplotype resolved chromosomal level avocado genome allows analysis of novel avocado genes.</title>
        <authorList>
            <person name="Nath O."/>
            <person name="Fletcher S.J."/>
            <person name="Hayward A."/>
            <person name="Shaw L.M."/>
            <person name="Masouleh A.K."/>
            <person name="Furtado A."/>
            <person name="Henry R.J."/>
            <person name="Mitter N."/>
        </authorList>
    </citation>
    <scope>NUCLEOTIDE SEQUENCE [LARGE SCALE GENOMIC DNA]</scope>
    <source>
        <strain evidence="2">cv. Hass</strain>
    </source>
</reference>
<protein>
    <submittedName>
        <fullName evidence="1">Uncharacterized protein</fullName>
    </submittedName>
</protein>
<dbReference type="Proteomes" id="UP001234297">
    <property type="component" value="Chromosome 7"/>
</dbReference>
<proteinExistence type="predicted"/>
<name>A0ACC2L7R1_PERAE</name>